<dbReference type="Proteomes" id="UP000005778">
    <property type="component" value="Chromosome"/>
</dbReference>
<sequence>MTGFKKELITIVILAVMAVTGIYIANAVPVEEEISSIPSINVSD</sequence>
<organism evidence="1 2">
    <name type="scientific">Desulfobacter postgatei 2ac9</name>
    <dbReference type="NCBI Taxonomy" id="879212"/>
    <lineage>
        <taxon>Bacteria</taxon>
        <taxon>Pseudomonadati</taxon>
        <taxon>Thermodesulfobacteriota</taxon>
        <taxon>Desulfobacteria</taxon>
        <taxon>Desulfobacterales</taxon>
        <taxon>Desulfobacteraceae</taxon>
        <taxon>Desulfobacter</taxon>
    </lineage>
</organism>
<evidence type="ECO:0000313" key="2">
    <source>
        <dbReference type="Proteomes" id="UP000005778"/>
    </source>
</evidence>
<dbReference type="AlphaFoldDB" id="I5B6L7"/>
<dbReference type="EMBL" id="CM001488">
    <property type="protein sequence ID" value="EIM65130.1"/>
    <property type="molecule type" value="Genomic_DNA"/>
</dbReference>
<reference evidence="1 2" key="1">
    <citation type="submission" date="2011-09" db="EMBL/GenBank/DDBJ databases">
        <authorList>
            <consortium name="US DOE Joint Genome Institute (JGI-PGF)"/>
            <person name="Lucas S."/>
            <person name="Han J."/>
            <person name="Lapidus A."/>
            <person name="Cheng J.-F."/>
            <person name="Goodwin L."/>
            <person name="Pitluck S."/>
            <person name="Peters L."/>
            <person name="Land M.L."/>
            <person name="Hauser L."/>
            <person name="Orellana R."/>
            <person name="Lovley D."/>
            <person name="Woyke T.J."/>
        </authorList>
    </citation>
    <scope>NUCLEOTIDE SEQUENCE [LARGE SCALE GENOMIC DNA]</scope>
    <source>
        <strain evidence="1 2">2ac9</strain>
    </source>
</reference>
<reference evidence="1 2" key="2">
    <citation type="submission" date="2012-02" db="EMBL/GenBank/DDBJ databases">
        <title>Improved High-Quality Draft sequence of Desulfobacter postgatei 2ac9.</title>
        <authorList>
            <consortium name="US DOE Joint Genome Institute"/>
            <person name="Lucas S."/>
            <person name="Han J."/>
            <person name="Lapidus A."/>
            <person name="Cheng J.-F."/>
            <person name="Goodwin L."/>
            <person name="Pitluck S."/>
            <person name="Peters L."/>
            <person name="Ovchinnikova G."/>
            <person name="Held B."/>
            <person name="Detter J.C."/>
            <person name="Han C."/>
            <person name="Tapia R."/>
            <person name="Land M."/>
            <person name="Hauser L."/>
            <person name="Kyrpides N."/>
            <person name="Ivanova N."/>
            <person name="Pagani I."/>
            <person name="Orellana R."/>
            <person name="Lovley D."/>
            <person name="Woyke T."/>
        </authorList>
    </citation>
    <scope>NUCLEOTIDE SEQUENCE [LARGE SCALE GENOMIC DNA]</scope>
    <source>
        <strain evidence="1 2">2ac9</strain>
    </source>
</reference>
<gene>
    <name evidence="1" type="ORF">DespoDRAFT_03360</name>
</gene>
<keyword evidence="2" id="KW-1185">Reference proteome</keyword>
<name>I5B6L7_9BACT</name>
<protein>
    <submittedName>
        <fullName evidence="1">Uncharacterized protein</fullName>
    </submittedName>
</protein>
<evidence type="ECO:0000313" key="1">
    <source>
        <dbReference type="EMBL" id="EIM65130.1"/>
    </source>
</evidence>
<accession>I5B6L7</accession>
<dbReference type="RefSeq" id="WP_004074994.1">
    <property type="nucleotide sequence ID" value="NZ_CM001488.1"/>
</dbReference>
<dbReference type="HOGENOM" id="CLU_3215400_0_0_7"/>
<proteinExistence type="predicted"/>